<dbReference type="OrthoDB" id="331699at2759"/>
<dbReference type="PROSITE" id="PS51770">
    <property type="entry name" value="HOTDOG_ACOT"/>
    <property type="match status" value="2"/>
</dbReference>
<evidence type="ECO:0000256" key="3">
    <source>
        <dbReference type="ARBA" id="ARBA00022801"/>
    </source>
</evidence>
<dbReference type="InterPro" id="IPR029069">
    <property type="entry name" value="HotDog_dom_sf"/>
</dbReference>
<feature type="compositionally biased region" description="Gly residues" evidence="5">
    <location>
        <begin position="274"/>
        <end position="289"/>
    </location>
</feature>
<reference evidence="7 8" key="1">
    <citation type="journal article" date="2018" name="Plant J.">
        <title>Genome sequences of Chlorella sorokiniana UTEX 1602 and Micractinium conductrix SAG 241.80: implications to maltose excretion by a green alga.</title>
        <authorList>
            <person name="Arriola M.B."/>
            <person name="Velmurugan N."/>
            <person name="Zhang Y."/>
            <person name="Plunkett M.H."/>
            <person name="Hondzo H."/>
            <person name="Barney B.M."/>
        </authorList>
    </citation>
    <scope>NUCLEOTIDE SEQUENCE [LARGE SCALE GENOMIC DNA]</scope>
    <source>
        <strain evidence="8">UTEX 1602</strain>
    </source>
</reference>
<dbReference type="GO" id="GO:0047617">
    <property type="term" value="F:fatty acyl-CoA hydrolase activity"/>
    <property type="evidence" value="ECO:0007669"/>
    <property type="project" value="TreeGrafter"/>
</dbReference>
<accession>A0A2P6TE53</accession>
<feature type="domain" description="HotDog ACOT-type" evidence="6">
    <location>
        <begin position="331"/>
        <end position="450"/>
    </location>
</feature>
<dbReference type="STRING" id="3076.A0A2P6TE53"/>
<organism evidence="7 8">
    <name type="scientific">Chlorella sorokiniana</name>
    <name type="common">Freshwater green alga</name>
    <dbReference type="NCBI Taxonomy" id="3076"/>
    <lineage>
        <taxon>Eukaryota</taxon>
        <taxon>Viridiplantae</taxon>
        <taxon>Chlorophyta</taxon>
        <taxon>core chlorophytes</taxon>
        <taxon>Trebouxiophyceae</taxon>
        <taxon>Chlorellales</taxon>
        <taxon>Chlorellaceae</taxon>
        <taxon>Chlorella clade</taxon>
        <taxon>Chlorella</taxon>
    </lineage>
</organism>
<dbReference type="GO" id="GO:0006637">
    <property type="term" value="P:acyl-CoA metabolic process"/>
    <property type="evidence" value="ECO:0007669"/>
    <property type="project" value="TreeGrafter"/>
</dbReference>
<dbReference type="Proteomes" id="UP000239899">
    <property type="component" value="Unassembled WGS sequence"/>
</dbReference>
<feature type="compositionally biased region" description="Basic and acidic residues" evidence="5">
    <location>
        <begin position="247"/>
        <end position="259"/>
    </location>
</feature>
<evidence type="ECO:0000256" key="1">
    <source>
        <dbReference type="ARBA" id="ARBA00010458"/>
    </source>
</evidence>
<keyword evidence="8" id="KW-1185">Reference proteome</keyword>
<evidence type="ECO:0000313" key="7">
    <source>
        <dbReference type="EMBL" id="PRW20923.1"/>
    </source>
</evidence>
<evidence type="ECO:0000256" key="5">
    <source>
        <dbReference type="SAM" id="MobiDB-lite"/>
    </source>
</evidence>
<dbReference type="Gene3D" id="3.10.129.10">
    <property type="entry name" value="Hotdog Thioesterase"/>
    <property type="match status" value="2"/>
</dbReference>
<dbReference type="AlphaFoldDB" id="A0A2P6TE53"/>
<proteinExistence type="inferred from homology"/>
<feature type="region of interest" description="Disordered" evidence="5">
    <location>
        <begin position="239"/>
        <end position="293"/>
    </location>
</feature>
<dbReference type="EMBL" id="LHPG02000021">
    <property type="protein sequence ID" value="PRW20923.1"/>
    <property type="molecule type" value="Genomic_DNA"/>
</dbReference>
<feature type="compositionally biased region" description="Low complexity" evidence="5">
    <location>
        <begin position="260"/>
        <end position="273"/>
    </location>
</feature>
<dbReference type="SUPFAM" id="SSF54637">
    <property type="entry name" value="Thioesterase/thiol ester dehydrase-isomerase"/>
    <property type="match status" value="2"/>
</dbReference>
<feature type="domain" description="HotDog ACOT-type" evidence="6">
    <location>
        <begin position="118"/>
        <end position="233"/>
    </location>
</feature>
<evidence type="ECO:0000259" key="6">
    <source>
        <dbReference type="PROSITE" id="PS51770"/>
    </source>
</evidence>
<dbReference type="PANTHER" id="PTHR12655">
    <property type="entry name" value="ACYL-COA THIOESTERASE"/>
    <property type="match status" value="1"/>
</dbReference>
<name>A0A2P6TE53_CHLSO</name>
<keyword evidence="4" id="KW-0809">Transit peptide</keyword>
<dbReference type="InterPro" id="IPR033120">
    <property type="entry name" value="HOTDOG_ACOT"/>
</dbReference>
<keyword evidence="3" id="KW-0378">Hydrolase</keyword>
<evidence type="ECO:0000256" key="2">
    <source>
        <dbReference type="ARBA" id="ARBA00022737"/>
    </source>
</evidence>
<evidence type="ECO:0000313" key="8">
    <source>
        <dbReference type="Proteomes" id="UP000239899"/>
    </source>
</evidence>
<dbReference type="CDD" id="cd03442">
    <property type="entry name" value="BFIT_BACH"/>
    <property type="match status" value="2"/>
</dbReference>
<comment type="caution">
    <text evidence="7">The sequence shown here is derived from an EMBL/GenBank/DDBJ whole genome shotgun (WGS) entry which is preliminary data.</text>
</comment>
<comment type="similarity">
    <text evidence="1">Belongs to the acyl coenzyme A hydrolase family.</text>
</comment>
<keyword evidence="2" id="KW-0677">Repeat</keyword>
<dbReference type="PANTHER" id="PTHR12655:SF0">
    <property type="entry name" value="ACYL-COENZYME A THIOESTERASE 9, MITOCHONDRIAL"/>
    <property type="match status" value="1"/>
</dbReference>
<evidence type="ECO:0000256" key="4">
    <source>
        <dbReference type="ARBA" id="ARBA00022946"/>
    </source>
</evidence>
<protein>
    <submittedName>
        <fullName evidence="7">Acyl-coenzyme A thioesterase mitochondrial</fullName>
    </submittedName>
</protein>
<sequence length="501" mass="54857">MRAALRRGAALQTCLLHHGVEEALPAAAAPMVGSAAAAAAANGGSWPCRLQQQQPFSAAARSADTPQAEVGQHFVIASSTPVTKRLWQRFHWTMEKLLAAPPRDPASQLPKPPRPISITYPFSTDELLREHYRSPWEEVRIGRILEDLDSLAGYVAFDHSEMEGETTRPPLCVTASVETIELYSSSLNLREDMKLTGRVVWTGSSSMDIQIDLEQAGERQLTALFTFVARDVLTNKAHPITPLAPRTKPDQERFCERQRAAQQRGAARQAAAGGSSGGGSGGIGGGPGGQLHRALHSLRPEAERWAEQLLATAKNKQDLPALVAPNTLLMSEASHSNIFVCQPQNRNVHGRVFGGFLMRRAFELAHATTYLFAGCRPLAAEVEEVTFKRPVNVGDLIKFKSQVLHTWVSPDQPDQGMAYVQVQASVTQPEKRQSVTTNTFDFIFKYALEMDEQGAPLPPKMVLPATEQQALEVARVFGPGAERQHQHNPALARLLELEASR</sequence>
<gene>
    <name evidence="7" type="ORF">C2E21_8673</name>
</gene>